<name>A0ABY9TV15_9GAMM</name>
<gene>
    <name evidence="4" type="ORF">RGQ13_18960</name>
</gene>
<evidence type="ECO:0000313" key="5">
    <source>
        <dbReference type="Proteomes" id="UP001258994"/>
    </source>
</evidence>
<dbReference type="InterPro" id="IPR051317">
    <property type="entry name" value="Gfo/Idh/MocA_oxidoreduct"/>
</dbReference>
<dbReference type="Gene3D" id="3.40.50.720">
    <property type="entry name" value="NAD(P)-binding Rossmann-like Domain"/>
    <property type="match status" value="1"/>
</dbReference>
<dbReference type="Pfam" id="PF22725">
    <property type="entry name" value="GFO_IDH_MocA_C3"/>
    <property type="match status" value="1"/>
</dbReference>
<keyword evidence="1" id="KW-0732">Signal</keyword>
<dbReference type="SUPFAM" id="SSF51735">
    <property type="entry name" value="NAD(P)-binding Rossmann-fold domains"/>
    <property type="match status" value="1"/>
</dbReference>
<protein>
    <submittedName>
        <fullName evidence="4">Gfo/Idh/MocA family oxidoreductase</fullName>
    </submittedName>
</protein>
<evidence type="ECO:0000256" key="1">
    <source>
        <dbReference type="ARBA" id="ARBA00022729"/>
    </source>
</evidence>
<proteinExistence type="predicted"/>
<dbReference type="Proteomes" id="UP001258994">
    <property type="component" value="Chromosome"/>
</dbReference>
<dbReference type="Gene3D" id="3.30.360.10">
    <property type="entry name" value="Dihydrodipicolinate Reductase, domain 2"/>
    <property type="match status" value="1"/>
</dbReference>
<sequence>MAFRKVKMGMVGGGQGAFIGEVHRLAAALDNQVELVCGAFSSDYENTKTTGAALGLSEERLYTSYKEMMVAESKLPANERMDFVSIVTPNHLHYPVAVAALEAGFHVLSDKPATATSDEARQLDAIVESTGLLFGLTHTYLGYPMIWQARHLVQTGALGKVRKVYVEYPQGWLSKDEESGGSKQAAWRTDPAKSGISGCMGDIGTHAHNMAEFVSCEKVTELCSELSTFVKGRRLDDDGAALLRFENGATGVLMASQVCAGEENNLKVRVYGEKGGLEWQQEDENSLVVKWLEQPKQTYKAGAGNIGLCDIASNMCRTPGGHPEGYLEAFANLYRNFAKAITAGESKQATGVPGIKDGVRGMAFVDAIVESSSADSVWTKIKI</sequence>
<dbReference type="InterPro" id="IPR036291">
    <property type="entry name" value="NAD(P)-bd_dom_sf"/>
</dbReference>
<accession>A0ABY9TV15</accession>
<organism evidence="4 5">
    <name type="scientific">Thalassotalea psychrophila</name>
    <dbReference type="NCBI Taxonomy" id="3065647"/>
    <lineage>
        <taxon>Bacteria</taxon>
        <taxon>Pseudomonadati</taxon>
        <taxon>Pseudomonadota</taxon>
        <taxon>Gammaproteobacteria</taxon>
        <taxon>Alteromonadales</taxon>
        <taxon>Colwelliaceae</taxon>
        <taxon>Thalassotalea</taxon>
    </lineage>
</organism>
<evidence type="ECO:0000259" key="2">
    <source>
        <dbReference type="Pfam" id="PF01408"/>
    </source>
</evidence>
<dbReference type="InterPro" id="IPR055170">
    <property type="entry name" value="GFO_IDH_MocA-like_dom"/>
</dbReference>
<dbReference type="EMBL" id="CP134145">
    <property type="protein sequence ID" value="WNC72178.1"/>
    <property type="molecule type" value="Genomic_DNA"/>
</dbReference>
<reference evidence="5" key="1">
    <citation type="submission" date="2023-09" db="EMBL/GenBank/DDBJ databases">
        <authorList>
            <person name="Li S."/>
            <person name="Li X."/>
            <person name="Zhang C."/>
            <person name="Zhao Z."/>
        </authorList>
    </citation>
    <scope>NUCLEOTIDE SEQUENCE [LARGE SCALE GENOMIC DNA]</scope>
    <source>
        <strain evidence="5">SQ149</strain>
    </source>
</reference>
<dbReference type="PANTHER" id="PTHR43708:SF3">
    <property type="entry name" value="OXIDOREDUCTASE"/>
    <property type="match status" value="1"/>
</dbReference>
<dbReference type="RefSeq" id="WP_348391297.1">
    <property type="nucleotide sequence ID" value="NZ_CP134145.1"/>
</dbReference>
<feature type="domain" description="Gfo/Idh/MocA-like oxidoreductase N-terminal" evidence="2">
    <location>
        <begin position="7"/>
        <end position="136"/>
    </location>
</feature>
<dbReference type="SUPFAM" id="SSF55347">
    <property type="entry name" value="Glyceraldehyde-3-phosphate dehydrogenase-like, C-terminal domain"/>
    <property type="match status" value="1"/>
</dbReference>
<dbReference type="PANTHER" id="PTHR43708">
    <property type="entry name" value="CONSERVED EXPRESSED OXIDOREDUCTASE (EUROFUNG)"/>
    <property type="match status" value="1"/>
</dbReference>
<dbReference type="Pfam" id="PF01408">
    <property type="entry name" value="GFO_IDH_MocA"/>
    <property type="match status" value="1"/>
</dbReference>
<feature type="domain" description="GFO/IDH/MocA-like oxidoreductase" evidence="3">
    <location>
        <begin position="148"/>
        <end position="278"/>
    </location>
</feature>
<keyword evidence="5" id="KW-1185">Reference proteome</keyword>
<evidence type="ECO:0000313" key="4">
    <source>
        <dbReference type="EMBL" id="WNC72178.1"/>
    </source>
</evidence>
<evidence type="ECO:0000259" key="3">
    <source>
        <dbReference type="Pfam" id="PF22725"/>
    </source>
</evidence>
<dbReference type="InterPro" id="IPR000683">
    <property type="entry name" value="Gfo/Idh/MocA-like_OxRdtase_N"/>
</dbReference>